<organism evidence="3 4">
    <name type="scientific">Brevibacterium casei CIP 102111</name>
    <dbReference type="NCBI Taxonomy" id="1255625"/>
    <lineage>
        <taxon>Bacteria</taxon>
        <taxon>Bacillati</taxon>
        <taxon>Actinomycetota</taxon>
        <taxon>Actinomycetes</taxon>
        <taxon>Micrococcales</taxon>
        <taxon>Brevibacteriaceae</taxon>
        <taxon>Brevibacterium</taxon>
    </lineage>
</organism>
<evidence type="ECO:0000313" key="4">
    <source>
        <dbReference type="Proteomes" id="UP000234333"/>
    </source>
</evidence>
<feature type="compositionally biased region" description="Gly residues" evidence="1">
    <location>
        <begin position="26"/>
        <end position="50"/>
    </location>
</feature>
<dbReference type="InterPro" id="IPR014710">
    <property type="entry name" value="RmlC-like_jellyroll"/>
</dbReference>
<accession>A0A2H1HM64</accession>
<dbReference type="InterPro" id="IPR011051">
    <property type="entry name" value="RmlC_Cupin_sf"/>
</dbReference>
<sequence length="141" mass="14152">MSTESTGAETSRAVGGVGGAGGDAGVGAGDTGAGSGAGDTGAGSGAGDTGATGEVQLDNGIFRVTRWTIEPGGVIPMHRHKHEYVVVPMVTDTMHVRNSDGTELTAELQAGVSYTRPAGSEHEVSNPDGEDAVIFVEVERL</sequence>
<dbReference type="EMBL" id="FXZC01000001">
    <property type="protein sequence ID" value="SMX64012.1"/>
    <property type="molecule type" value="Genomic_DNA"/>
</dbReference>
<evidence type="ECO:0000313" key="3">
    <source>
        <dbReference type="EMBL" id="SMX64012.1"/>
    </source>
</evidence>
<dbReference type="RefSeq" id="WP_101623617.1">
    <property type="nucleotide sequence ID" value="NZ_FXZC01000001.1"/>
</dbReference>
<feature type="domain" description="Cupin type-2" evidence="2">
    <location>
        <begin position="66"/>
        <end position="135"/>
    </location>
</feature>
<dbReference type="Pfam" id="PF07883">
    <property type="entry name" value="Cupin_2"/>
    <property type="match status" value="1"/>
</dbReference>
<gene>
    <name evidence="3" type="ORF">BC102111_00251</name>
</gene>
<dbReference type="InterPro" id="IPR013096">
    <property type="entry name" value="Cupin_2"/>
</dbReference>
<reference evidence="3 4" key="1">
    <citation type="submission" date="2017-03" db="EMBL/GenBank/DDBJ databases">
        <authorList>
            <person name="Afonso C.L."/>
            <person name="Miller P.J."/>
            <person name="Scott M.A."/>
            <person name="Spackman E."/>
            <person name="Goraichik I."/>
            <person name="Dimitrov K.M."/>
            <person name="Suarez D.L."/>
            <person name="Swayne D.E."/>
        </authorList>
    </citation>
    <scope>NUCLEOTIDE SEQUENCE [LARGE SCALE GENOMIC DNA]</scope>
    <source>
        <strain evidence="3 4">CIP 102111</strain>
    </source>
</reference>
<dbReference type="AlphaFoldDB" id="A0A2H1HM64"/>
<dbReference type="Proteomes" id="UP000234333">
    <property type="component" value="Unassembled WGS sequence"/>
</dbReference>
<dbReference type="Gene3D" id="2.60.120.10">
    <property type="entry name" value="Jelly Rolls"/>
    <property type="match status" value="1"/>
</dbReference>
<name>A0A2H1HM64_9MICO</name>
<dbReference type="SUPFAM" id="SSF51182">
    <property type="entry name" value="RmlC-like cupins"/>
    <property type="match status" value="1"/>
</dbReference>
<evidence type="ECO:0000256" key="1">
    <source>
        <dbReference type="SAM" id="MobiDB-lite"/>
    </source>
</evidence>
<proteinExistence type="predicted"/>
<feature type="region of interest" description="Disordered" evidence="1">
    <location>
        <begin position="1"/>
        <end position="20"/>
    </location>
</feature>
<feature type="region of interest" description="Disordered" evidence="1">
    <location>
        <begin position="26"/>
        <end position="54"/>
    </location>
</feature>
<evidence type="ECO:0000259" key="2">
    <source>
        <dbReference type="Pfam" id="PF07883"/>
    </source>
</evidence>
<protein>
    <submittedName>
        <fullName evidence="3">Cupin domain protein</fullName>
    </submittedName>
</protein>
<dbReference type="GeneID" id="99775530"/>